<proteinExistence type="predicted"/>
<dbReference type="AlphaFoldDB" id="A0AA39NVP0"/>
<reference evidence="1" key="1">
    <citation type="submission" date="2023-06" db="EMBL/GenBank/DDBJ databases">
        <authorList>
            <consortium name="Lawrence Berkeley National Laboratory"/>
            <person name="Ahrendt S."/>
            <person name="Sahu N."/>
            <person name="Indic B."/>
            <person name="Wong-Bajracharya J."/>
            <person name="Merenyi Z."/>
            <person name="Ke H.-M."/>
            <person name="Monk M."/>
            <person name="Kocsube S."/>
            <person name="Drula E."/>
            <person name="Lipzen A."/>
            <person name="Balint B."/>
            <person name="Henrissat B."/>
            <person name="Andreopoulos B."/>
            <person name="Martin F.M."/>
            <person name="Harder C.B."/>
            <person name="Rigling D."/>
            <person name="Ford K.L."/>
            <person name="Foster G.D."/>
            <person name="Pangilinan J."/>
            <person name="Papanicolaou A."/>
            <person name="Barry K."/>
            <person name="LaButti K."/>
            <person name="Viragh M."/>
            <person name="Koriabine M."/>
            <person name="Yan M."/>
            <person name="Riley R."/>
            <person name="Champramary S."/>
            <person name="Plett K.L."/>
            <person name="Tsai I.J."/>
            <person name="Slot J."/>
            <person name="Sipos G."/>
            <person name="Plett J."/>
            <person name="Nagy L.G."/>
            <person name="Grigoriev I.V."/>
        </authorList>
    </citation>
    <scope>NUCLEOTIDE SEQUENCE</scope>
    <source>
        <strain evidence="1">ICMP 16352</strain>
    </source>
</reference>
<evidence type="ECO:0000313" key="2">
    <source>
        <dbReference type="Proteomes" id="UP001175227"/>
    </source>
</evidence>
<name>A0AA39NVP0_9AGAR</name>
<protein>
    <submittedName>
        <fullName evidence="1">Uncharacterized protein</fullName>
    </submittedName>
</protein>
<gene>
    <name evidence="1" type="ORF">IW261DRAFT_1660674</name>
</gene>
<dbReference type="Proteomes" id="UP001175227">
    <property type="component" value="Unassembled WGS sequence"/>
</dbReference>
<sequence>NSCFLQFCLYCTRTLLIESKCLAQIRTITIELHSLSLVPSSSIIVYTMSGTCSKTSSTLMDARKANLDRFYEDSPRIDDQTKTNNHSLLGIIRLFLDNKANEVTKDPKFDPFLQFIKQILVHLLSSSDQPLAGTAVIFATLVQDLANLTQAGRRAWRESHPHHPLGDSMEAYIVSYIRHSPLAIVLVDTKGQEEPCRATKAYSRGFVCKGADENNEMFFSGNSLHRASGESQGLQSPLRSCLPL</sequence>
<keyword evidence="2" id="KW-1185">Reference proteome</keyword>
<evidence type="ECO:0000313" key="1">
    <source>
        <dbReference type="EMBL" id="KAK0472735.1"/>
    </source>
</evidence>
<organism evidence="1 2">
    <name type="scientific">Armillaria novae-zelandiae</name>
    <dbReference type="NCBI Taxonomy" id="153914"/>
    <lineage>
        <taxon>Eukaryota</taxon>
        <taxon>Fungi</taxon>
        <taxon>Dikarya</taxon>
        <taxon>Basidiomycota</taxon>
        <taxon>Agaricomycotina</taxon>
        <taxon>Agaricomycetes</taxon>
        <taxon>Agaricomycetidae</taxon>
        <taxon>Agaricales</taxon>
        <taxon>Marasmiineae</taxon>
        <taxon>Physalacriaceae</taxon>
        <taxon>Armillaria</taxon>
    </lineage>
</organism>
<dbReference type="EMBL" id="JAUEPR010000038">
    <property type="protein sequence ID" value="KAK0472735.1"/>
    <property type="molecule type" value="Genomic_DNA"/>
</dbReference>
<accession>A0AA39NVP0</accession>
<comment type="caution">
    <text evidence="1">The sequence shown here is derived from an EMBL/GenBank/DDBJ whole genome shotgun (WGS) entry which is preliminary data.</text>
</comment>
<feature type="non-terminal residue" evidence="1">
    <location>
        <position position="1"/>
    </location>
</feature>